<dbReference type="CDD" id="cd00616">
    <property type="entry name" value="AHBA_syn"/>
    <property type="match status" value="1"/>
</dbReference>
<comment type="caution">
    <text evidence="3">The sequence shown here is derived from an EMBL/GenBank/DDBJ whole genome shotgun (WGS) entry which is preliminary data.</text>
</comment>
<dbReference type="InterPro" id="IPR015422">
    <property type="entry name" value="PyrdxlP-dep_Trfase_small"/>
</dbReference>
<dbReference type="Pfam" id="PF01041">
    <property type="entry name" value="DegT_DnrJ_EryC1"/>
    <property type="match status" value="1"/>
</dbReference>
<dbReference type="RefSeq" id="WP_344470688.1">
    <property type="nucleotide sequence ID" value="NZ_BAAAQX010000001.1"/>
</dbReference>
<dbReference type="PANTHER" id="PTHR30244">
    <property type="entry name" value="TRANSAMINASE"/>
    <property type="match status" value="1"/>
</dbReference>
<protein>
    <submittedName>
        <fullName evidence="3">3-amino-5-hydroxybenzoate synthase</fullName>
    </submittedName>
</protein>
<organism evidence="3 4">
    <name type="scientific">Nonomuraea monospora</name>
    <dbReference type="NCBI Taxonomy" id="568818"/>
    <lineage>
        <taxon>Bacteria</taxon>
        <taxon>Bacillati</taxon>
        <taxon>Actinomycetota</taxon>
        <taxon>Actinomycetes</taxon>
        <taxon>Streptosporangiales</taxon>
        <taxon>Streptosporangiaceae</taxon>
        <taxon>Nonomuraea</taxon>
    </lineage>
</organism>
<keyword evidence="4" id="KW-1185">Reference proteome</keyword>
<evidence type="ECO:0000313" key="4">
    <source>
        <dbReference type="Proteomes" id="UP001499843"/>
    </source>
</evidence>
<dbReference type="InterPro" id="IPR015424">
    <property type="entry name" value="PyrdxlP-dep_Trfase"/>
</dbReference>
<evidence type="ECO:0000256" key="1">
    <source>
        <dbReference type="ARBA" id="ARBA00001933"/>
    </source>
</evidence>
<dbReference type="SUPFAM" id="SSF53383">
    <property type="entry name" value="PLP-dependent transferases"/>
    <property type="match status" value="1"/>
</dbReference>
<name>A0ABN3C6Q5_9ACTN</name>
<dbReference type="PANTHER" id="PTHR30244:SF34">
    <property type="entry name" value="DTDP-4-AMINO-4,6-DIDEOXYGALACTOSE TRANSAMINASE"/>
    <property type="match status" value="1"/>
</dbReference>
<dbReference type="PIRSF" id="PIRSF000390">
    <property type="entry name" value="PLP_StrS"/>
    <property type="match status" value="1"/>
</dbReference>
<comment type="cofactor">
    <cofactor evidence="1">
        <name>pyridoxal 5'-phosphate</name>
        <dbReference type="ChEBI" id="CHEBI:597326"/>
    </cofactor>
</comment>
<sequence length="434" mass="46361">MSADRRSTRRLAIEGGRPVGNATVPSWPQLAPRALAAVAAVLESGRWSLPGVRRGGPSAEECFARRFGQFLGAPHCVPVNNGSAALVIALEALDVGAGDEVIIPALTWVANATSVLAVNATPVMADIDPATLCISATAIEAAITERTRAIVVVHLFSSVADLDAITAIGKSLGIPVIEDCSHAHGASWRGRRAGTWGAVGTFSMQEQKLLTSGEGGAAVCQNPELYDRLYQLRSDGRRPRAHTVDGESDLLFDGSVSGTNYCMAQVCAALLDAQLDLLSEQNDRRAKRAAVLDEVISAVPGATPVSALDGVTERTYYRYALRIDPDGFDGVSAATLCRALHAETGLPWQPAYPPLYRHPLYRPRTKRRFTGGGPSQRPAPDAYPEAERAHREIMTLQHPALLAGPDAFDVLPAAFGKLRRHMARLRLIDRTGDA</sequence>
<proteinExistence type="inferred from homology"/>
<evidence type="ECO:0000313" key="3">
    <source>
        <dbReference type="EMBL" id="GAA2205009.1"/>
    </source>
</evidence>
<dbReference type="EMBL" id="BAAAQX010000001">
    <property type="protein sequence ID" value="GAA2205009.1"/>
    <property type="molecule type" value="Genomic_DNA"/>
</dbReference>
<dbReference type="InterPro" id="IPR015421">
    <property type="entry name" value="PyrdxlP-dep_Trfase_major"/>
</dbReference>
<evidence type="ECO:0000256" key="2">
    <source>
        <dbReference type="RuleBase" id="RU004508"/>
    </source>
</evidence>
<dbReference type="Gene3D" id="3.40.640.10">
    <property type="entry name" value="Type I PLP-dependent aspartate aminotransferase-like (Major domain)"/>
    <property type="match status" value="1"/>
</dbReference>
<accession>A0ABN3C6Q5</accession>
<dbReference type="Gene3D" id="3.90.1150.10">
    <property type="entry name" value="Aspartate Aminotransferase, domain 1"/>
    <property type="match status" value="1"/>
</dbReference>
<keyword evidence="2" id="KW-0663">Pyridoxal phosphate</keyword>
<comment type="similarity">
    <text evidence="2">Belongs to the DegT/DnrJ/EryC1 family.</text>
</comment>
<reference evidence="3 4" key="1">
    <citation type="journal article" date="2019" name="Int. J. Syst. Evol. Microbiol.">
        <title>The Global Catalogue of Microorganisms (GCM) 10K type strain sequencing project: providing services to taxonomists for standard genome sequencing and annotation.</title>
        <authorList>
            <consortium name="The Broad Institute Genomics Platform"/>
            <consortium name="The Broad Institute Genome Sequencing Center for Infectious Disease"/>
            <person name="Wu L."/>
            <person name="Ma J."/>
        </authorList>
    </citation>
    <scope>NUCLEOTIDE SEQUENCE [LARGE SCALE GENOMIC DNA]</scope>
    <source>
        <strain evidence="3 4">JCM 16114</strain>
    </source>
</reference>
<dbReference type="Proteomes" id="UP001499843">
    <property type="component" value="Unassembled WGS sequence"/>
</dbReference>
<gene>
    <name evidence="3" type="primary">rifK_1</name>
    <name evidence="3" type="ORF">GCM10009850_006560</name>
</gene>
<dbReference type="InterPro" id="IPR000653">
    <property type="entry name" value="DegT/StrS_aminotransferase"/>
</dbReference>